<accession>A0A6N7YXH7</accession>
<comment type="caution">
    <text evidence="1">The sequence shown here is derived from an EMBL/GenBank/DDBJ whole genome shotgun (WGS) entry which is preliminary data.</text>
</comment>
<dbReference type="RefSeq" id="WP_154759875.1">
    <property type="nucleotide sequence ID" value="NZ_WMBA01000053.1"/>
</dbReference>
<protein>
    <submittedName>
        <fullName evidence="1">Antitoxin</fullName>
    </submittedName>
</protein>
<dbReference type="EMBL" id="WMBA01000053">
    <property type="protein sequence ID" value="MTD57775.1"/>
    <property type="molecule type" value="Genomic_DNA"/>
</dbReference>
<proteinExistence type="predicted"/>
<keyword evidence="2" id="KW-1185">Reference proteome</keyword>
<dbReference type="OrthoDB" id="3541837at2"/>
<dbReference type="CDD" id="cd22231">
    <property type="entry name" value="RHH_NikR_HicB-like"/>
    <property type="match status" value="1"/>
</dbReference>
<organism evidence="1 2">
    <name type="scientific">Amycolatopsis pithecellobii</name>
    <dbReference type="NCBI Taxonomy" id="664692"/>
    <lineage>
        <taxon>Bacteria</taxon>
        <taxon>Bacillati</taxon>
        <taxon>Actinomycetota</taxon>
        <taxon>Actinomycetes</taxon>
        <taxon>Pseudonocardiales</taxon>
        <taxon>Pseudonocardiaceae</taxon>
        <taxon>Amycolatopsis</taxon>
    </lineage>
</organism>
<dbReference type="NCBIfam" id="NF041551">
    <property type="entry name" value="YlcI_YnfO_N"/>
    <property type="match status" value="1"/>
</dbReference>
<name>A0A6N7YXH7_9PSEU</name>
<evidence type="ECO:0000313" key="2">
    <source>
        <dbReference type="Proteomes" id="UP000440096"/>
    </source>
</evidence>
<dbReference type="SUPFAM" id="SSF47598">
    <property type="entry name" value="Ribbon-helix-helix"/>
    <property type="match status" value="1"/>
</dbReference>
<reference evidence="1 2" key="1">
    <citation type="submission" date="2019-11" db="EMBL/GenBank/DDBJ databases">
        <title>Draft genome of Amycolatopsis RM579.</title>
        <authorList>
            <person name="Duangmal K."/>
            <person name="Mingma R."/>
        </authorList>
    </citation>
    <scope>NUCLEOTIDE SEQUENCE [LARGE SCALE GENOMIC DNA]</scope>
    <source>
        <strain evidence="1 2">RM579</strain>
    </source>
</reference>
<dbReference type="GO" id="GO:0006355">
    <property type="term" value="P:regulation of DNA-templated transcription"/>
    <property type="evidence" value="ECO:0007669"/>
    <property type="project" value="InterPro"/>
</dbReference>
<gene>
    <name evidence="1" type="ORF">GKO32_27910</name>
</gene>
<evidence type="ECO:0000313" key="1">
    <source>
        <dbReference type="EMBL" id="MTD57775.1"/>
    </source>
</evidence>
<dbReference type="Proteomes" id="UP000440096">
    <property type="component" value="Unassembled WGS sequence"/>
</dbReference>
<dbReference type="AlphaFoldDB" id="A0A6N7YXH7"/>
<dbReference type="InterPro" id="IPR010985">
    <property type="entry name" value="Ribbon_hlx_hlx"/>
</dbReference>
<sequence length="79" mass="8906">MSKQIAVRLPDELVSFIDDVVDEGRAASRAELVSRALEHERRRIIAERDVEILRQSSGQRDDLAGLTDYAARTPLDDLD</sequence>